<dbReference type="InterPro" id="IPR001296">
    <property type="entry name" value="Glyco_trans_1"/>
</dbReference>
<protein>
    <submittedName>
        <fullName evidence="3">Glycosyltransferase involved in cell wall bisynthesis</fullName>
    </submittedName>
</protein>
<feature type="domain" description="Glycosyltransferase subfamily 4-like N-terminal" evidence="2">
    <location>
        <begin position="91"/>
        <end position="202"/>
    </location>
</feature>
<feature type="domain" description="Glycosyl transferase family 1" evidence="1">
    <location>
        <begin position="210"/>
        <end position="379"/>
    </location>
</feature>
<evidence type="ECO:0000313" key="4">
    <source>
        <dbReference type="Proteomes" id="UP000182649"/>
    </source>
</evidence>
<sequence length="415" mass="46357">MNSREPRIVVFSSLFPNPAQPNAGIFIRERMFRVGETLPLKVVAPLPWFPFQRLIRIWKPHFRPDMPASEVQAGVEVFHPRFFSVPGIFKSLDGLFMALGSLPTLWRLKREFDFQIIDAHFAYPDGYAATLLGKWFKVPVTITLRGTEARLCRNPVSRRLIFNALSQATRVFSVADSLKRTAIDIGVPEDKIRVVGNGVDTHKFQPLPKDLARKQLDLRTSGHILVSVGGLCERKGFHRVIECLPDLKKAFPNLRYLVVGGASAEGDWSDRLKRQVAELGLSETVHFLGPMPSDRIKIPLSAGDIFVLATRNEGWANVFLEAMACGLPVVTTDVGGNREVVCKDELGKIVPFDDCKALTEAMLEALYTVWEREKITQHAQSNSWDQRVAILINEFQKVVALEEGKAGVSNAATEG</sequence>
<evidence type="ECO:0000313" key="3">
    <source>
        <dbReference type="EMBL" id="SFU46343.1"/>
    </source>
</evidence>
<gene>
    <name evidence="3" type="ORF">SAMN05216417_104133</name>
</gene>
<dbReference type="Gene3D" id="3.40.50.2000">
    <property type="entry name" value="Glycogen Phosphorylase B"/>
    <property type="match status" value="2"/>
</dbReference>
<dbReference type="Proteomes" id="UP000182649">
    <property type="component" value="Unassembled WGS sequence"/>
</dbReference>
<reference evidence="3 4" key="1">
    <citation type="submission" date="2016-10" db="EMBL/GenBank/DDBJ databases">
        <authorList>
            <person name="de Groot N.N."/>
        </authorList>
    </citation>
    <scope>NUCLEOTIDE SEQUENCE [LARGE SCALE GENOMIC DNA]</scope>
    <source>
        <strain evidence="3 4">Nl14</strain>
    </source>
</reference>
<proteinExistence type="predicted"/>
<name>A0A1I7GD44_9PROT</name>
<dbReference type="GO" id="GO:0016757">
    <property type="term" value="F:glycosyltransferase activity"/>
    <property type="evidence" value="ECO:0007669"/>
    <property type="project" value="InterPro"/>
</dbReference>
<dbReference type="InterPro" id="IPR028098">
    <property type="entry name" value="Glyco_trans_4-like_N"/>
</dbReference>
<dbReference type="EMBL" id="FPBZ01000004">
    <property type="protein sequence ID" value="SFU46343.1"/>
    <property type="molecule type" value="Genomic_DNA"/>
</dbReference>
<organism evidence="3 4">
    <name type="scientific">Nitrosospira multiformis</name>
    <dbReference type="NCBI Taxonomy" id="1231"/>
    <lineage>
        <taxon>Bacteria</taxon>
        <taxon>Pseudomonadati</taxon>
        <taxon>Pseudomonadota</taxon>
        <taxon>Betaproteobacteria</taxon>
        <taxon>Nitrosomonadales</taxon>
        <taxon>Nitrosomonadaceae</taxon>
        <taxon>Nitrosospira</taxon>
    </lineage>
</organism>
<keyword evidence="3" id="KW-0808">Transferase</keyword>
<dbReference type="OrthoDB" id="9177777at2"/>
<dbReference type="AlphaFoldDB" id="A0A1I7GD44"/>
<dbReference type="PANTHER" id="PTHR12526:SF572">
    <property type="entry name" value="BLL5144 PROTEIN"/>
    <property type="match status" value="1"/>
</dbReference>
<accession>A0A1I7GD44</accession>
<evidence type="ECO:0000259" key="1">
    <source>
        <dbReference type="Pfam" id="PF00534"/>
    </source>
</evidence>
<dbReference type="SUPFAM" id="SSF53756">
    <property type="entry name" value="UDP-Glycosyltransferase/glycogen phosphorylase"/>
    <property type="match status" value="1"/>
</dbReference>
<dbReference type="PANTHER" id="PTHR12526">
    <property type="entry name" value="GLYCOSYLTRANSFERASE"/>
    <property type="match status" value="1"/>
</dbReference>
<dbReference type="Pfam" id="PF00534">
    <property type="entry name" value="Glycos_transf_1"/>
    <property type="match status" value="1"/>
</dbReference>
<evidence type="ECO:0000259" key="2">
    <source>
        <dbReference type="Pfam" id="PF13439"/>
    </source>
</evidence>
<dbReference type="Pfam" id="PF13439">
    <property type="entry name" value="Glyco_transf_4"/>
    <property type="match status" value="1"/>
</dbReference>
<dbReference type="RefSeq" id="WP_074973919.1">
    <property type="nucleotide sequence ID" value="NZ_FPBZ01000004.1"/>
</dbReference>